<evidence type="ECO:0000256" key="1">
    <source>
        <dbReference type="ARBA" id="ARBA00007452"/>
    </source>
</evidence>
<evidence type="ECO:0000256" key="5">
    <source>
        <dbReference type="ARBA" id="ARBA00023204"/>
    </source>
</evidence>
<evidence type="ECO:0000256" key="3">
    <source>
        <dbReference type="ARBA" id="ARBA00022763"/>
    </source>
</evidence>
<comment type="caution">
    <text evidence="10">The sequence shown here is derived from an EMBL/GenBank/DDBJ whole genome shotgun (WGS) entry which is preliminary data.</text>
</comment>
<dbReference type="Proteomes" id="UP000321523">
    <property type="component" value="Unassembled WGS sequence"/>
</dbReference>
<feature type="region of interest" description="Disordered" evidence="8">
    <location>
        <begin position="33"/>
        <end position="53"/>
    </location>
</feature>
<dbReference type="InterPro" id="IPR042242">
    <property type="entry name" value="RecO_C"/>
</dbReference>
<keyword evidence="5 7" id="KW-0234">DNA repair</keyword>
<dbReference type="Pfam" id="PF11967">
    <property type="entry name" value="RecO_N"/>
    <property type="match status" value="1"/>
</dbReference>
<dbReference type="PANTHER" id="PTHR33991:SF1">
    <property type="entry name" value="DNA REPAIR PROTEIN RECO"/>
    <property type="match status" value="1"/>
</dbReference>
<dbReference type="Gene3D" id="2.40.50.140">
    <property type="entry name" value="Nucleic acid-binding proteins"/>
    <property type="match status" value="1"/>
</dbReference>
<accession>A0A512DI57</accession>
<organism evidence="10 11">
    <name type="scientific">Skermanella aerolata</name>
    <dbReference type="NCBI Taxonomy" id="393310"/>
    <lineage>
        <taxon>Bacteria</taxon>
        <taxon>Pseudomonadati</taxon>
        <taxon>Pseudomonadota</taxon>
        <taxon>Alphaproteobacteria</taxon>
        <taxon>Rhodospirillales</taxon>
        <taxon>Azospirillaceae</taxon>
        <taxon>Skermanella</taxon>
    </lineage>
</organism>
<dbReference type="HAMAP" id="MF_00201">
    <property type="entry name" value="RecO"/>
    <property type="match status" value="1"/>
</dbReference>
<feature type="compositionally biased region" description="Polar residues" evidence="8">
    <location>
        <begin position="39"/>
        <end position="52"/>
    </location>
</feature>
<dbReference type="GO" id="GO:0043590">
    <property type="term" value="C:bacterial nucleoid"/>
    <property type="evidence" value="ECO:0007669"/>
    <property type="project" value="TreeGrafter"/>
</dbReference>
<evidence type="ECO:0000313" key="11">
    <source>
        <dbReference type="Proteomes" id="UP000321523"/>
    </source>
</evidence>
<name>A0A512DI57_9PROT</name>
<keyword evidence="3 7" id="KW-0227">DNA damage</keyword>
<dbReference type="PANTHER" id="PTHR33991">
    <property type="entry name" value="DNA REPAIR PROTEIN RECO"/>
    <property type="match status" value="1"/>
</dbReference>
<evidence type="ECO:0000256" key="4">
    <source>
        <dbReference type="ARBA" id="ARBA00023172"/>
    </source>
</evidence>
<evidence type="ECO:0000256" key="6">
    <source>
        <dbReference type="ARBA" id="ARBA00033409"/>
    </source>
</evidence>
<evidence type="ECO:0000256" key="8">
    <source>
        <dbReference type="SAM" id="MobiDB-lite"/>
    </source>
</evidence>
<dbReference type="InterPro" id="IPR003717">
    <property type="entry name" value="RecO"/>
</dbReference>
<feature type="domain" description="DNA replication/recombination mediator RecO N-terminal" evidence="9">
    <location>
        <begin position="1"/>
        <end position="75"/>
    </location>
</feature>
<keyword evidence="4 7" id="KW-0233">DNA recombination</keyword>
<sequence>MEWTDEAIVLSARPHGEAAVVATLLTHSHGRHAGLVQGGRSSKQRGNLQPGNRVSARWRARLADHLGSFTVEPVHNSSAAMLDDPVRLACLVSACAVTEVALPDREPHEPVFHGLAALLEALETPLWAPAYVRWELGLLQELGFGLDLGTCAATGANDALAYVSPRTGRAVSLSAGEPYRDKLLPLPGFLTGQAAARSGGLEEEVLAGLDLTGHFLDRHAFASRDTAMPAARTRFIERYRKLATLSGSR</sequence>
<dbReference type="SUPFAM" id="SSF50249">
    <property type="entry name" value="Nucleic acid-binding proteins"/>
    <property type="match status" value="1"/>
</dbReference>
<dbReference type="InterPro" id="IPR012340">
    <property type="entry name" value="NA-bd_OB-fold"/>
</dbReference>
<dbReference type="OrthoDB" id="9804792at2"/>
<comment type="similarity">
    <text evidence="1 7">Belongs to the RecO family.</text>
</comment>
<dbReference type="InterPro" id="IPR022572">
    <property type="entry name" value="DNA_rep/recomb_RecO_N"/>
</dbReference>
<gene>
    <name evidence="7 10" type="primary">recO</name>
    <name evidence="10" type="ORF">SAE02_02910</name>
</gene>
<dbReference type="EMBL" id="BJYZ01000002">
    <property type="protein sequence ID" value="GEO36143.1"/>
    <property type="molecule type" value="Genomic_DNA"/>
</dbReference>
<dbReference type="Pfam" id="PF02565">
    <property type="entry name" value="RecO_C"/>
    <property type="match status" value="1"/>
</dbReference>
<evidence type="ECO:0000259" key="9">
    <source>
        <dbReference type="Pfam" id="PF11967"/>
    </source>
</evidence>
<dbReference type="RefSeq" id="WP_044425679.1">
    <property type="nucleotide sequence ID" value="NZ_BJYZ01000002.1"/>
</dbReference>
<evidence type="ECO:0000256" key="7">
    <source>
        <dbReference type="HAMAP-Rule" id="MF_00201"/>
    </source>
</evidence>
<proteinExistence type="inferred from homology"/>
<dbReference type="Gene3D" id="1.20.1440.120">
    <property type="entry name" value="Recombination protein O, C-terminal domain"/>
    <property type="match status" value="1"/>
</dbReference>
<reference evidence="10 11" key="1">
    <citation type="submission" date="2019-07" db="EMBL/GenBank/DDBJ databases">
        <title>Whole genome shotgun sequence of Skermanella aerolata NBRC 106429.</title>
        <authorList>
            <person name="Hosoyama A."/>
            <person name="Uohara A."/>
            <person name="Ohji S."/>
            <person name="Ichikawa N."/>
        </authorList>
    </citation>
    <scope>NUCLEOTIDE SEQUENCE [LARGE SCALE GENOMIC DNA]</scope>
    <source>
        <strain evidence="10 11">NBRC 106429</strain>
    </source>
</reference>
<dbReference type="GO" id="GO:0006302">
    <property type="term" value="P:double-strand break repair"/>
    <property type="evidence" value="ECO:0007669"/>
    <property type="project" value="TreeGrafter"/>
</dbReference>
<keyword evidence="11" id="KW-1185">Reference proteome</keyword>
<evidence type="ECO:0000256" key="2">
    <source>
        <dbReference type="ARBA" id="ARBA00021310"/>
    </source>
</evidence>
<dbReference type="AlphaFoldDB" id="A0A512DI57"/>
<comment type="function">
    <text evidence="7">Involved in DNA repair and RecF pathway recombination.</text>
</comment>
<dbReference type="SUPFAM" id="SSF57863">
    <property type="entry name" value="ArfGap/RecO-like zinc finger"/>
    <property type="match status" value="1"/>
</dbReference>
<protein>
    <recommendedName>
        <fullName evidence="2 7">DNA repair protein RecO</fullName>
    </recommendedName>
    <alternativeName>
        <fullName evidence="6 7">Recombination protein O</fullName>
    </alternativeName>
</protein>
<evidence type="ECO:0000313" key="10">
    <source>
        <dbReference type="EMBL" id="GEO36143.1"/>
    </source>
</evidence>
<dbReference type="InterPro" id="IPR037278">
    <property type="entry name" value="ARFGAP/RecO"/>
</dbReference>
<dbReference type="GO" id="GO:0006310">
    <property type="term" value="P:DNA recombination"/>
    <property type="evidence" value="ECO:0007669"/>
    <property type="project" value="UniProtKB-UniRule"/>
</dbReference>
<dbReference type="NCBIfam" id="TIGR00613">
    <property type="entry name" value="reco"/>
    <property type="match status" value="1"/>
</dbReference>